<evidence type="ECO:0000313" key="1">
    <source>
        <dbReference type="EMBL" id="KAF0737637.1"/>
    </source>
</evidence>
<evidence type="ECO:0008006" key="3">
    <source>
        <dbReference type="Google" id="ProtNLM"/>
    </source>
</evidence>
<comment type="caution">
    <text evidence="1">The sequence shown here is derived from an EMBL/GenBank/DDBJ whole genome shotgun (WGS) entry which is preliminary data.</text>
</comment>
<protein>
    <recommendedName>
        <fullName evidence="3">F-box domain-containing protein</fullName>
    </recommendedName>
</protein>
<accession>A0A6G0XC32</accession>
<name>A0A6G0XC32_9STRA</name>
<dbReference type="VEuPathDB" id="FungiDB:AeMF1_007857"/>
<dbReference type="EMBL" id="VJMJ01000083">
    <property type="protein sequence ID" value="KAF0737637.1"/>
    <property type="molecule type" value="Genomic_DNA"/>
</dbReference>
<keyword evidence="2" id="KW-1185">Reference proteome</keyword>
<dbReference type="InterPro" id="IPR032675">
    <property type="entry name" value="LRR_dom_sf"/>
</dbReference>
<gene>
    <name evidence="1" type="ORF">Ae201684_006305</name>
</gene>
<dbReference type="Proteomes" id="UP000481153">
    <property type="component" value="Unassembled WGS sequence"/>
</dbReference>
<proteinExistence type="predicted"/>
<dbReference type="Gene3D" id="3.80.10.10">
    <property type="entry name" value="Ribonuclease Inhibitor"/>
    <property type="match status" value="1"/>
</dbReference>
<organism evidence="1 2">
    <name type="scientific">Aphanomyces euteiches</name>
    <dbReference type="NCBI Taxonomy" id="100861"/>
    <lineage>
        <taxon>Eukaryota</taxon>
        <taxon>Sar</taxon>
        <taxon>Stramenopiles</taxon>
        <taxon>Oomycota</taxon>
        <taxon>Saprolegniomycetes</taxon>
        <taxon>Saprolegniales</taxon>
        <taxon>Verrucalvaceae</taxon>
        <taxon>Aphanomyces</taxon>
    </lineage>
</organism>
<evidence type="ECO:0000313" key="2">
    <source>
        <dbReference type="Proteomes" id="UP000481153"/>
    </source>
</evidence>
<sequence length="163" mass="18073">MEKLSSLSFAYCIKLTKVIIESLSLQELDVTACSDLAQLRLQCPVLSSLDCSWCRHIHVKNVIVGTSVPKLSQLALRGWDPSGGSLDTQLGLLLRSFPLVCSLNLSHVALSDRGLFSVFVLANSLETLVLSQPQSNVWVDGTWTLDLLTMWKERRPNVHVVLQ</sequence>
<reference evidence="1 2" key="1">
    <citation type="submission" date="2019-07" db="EMBL/GenBank/DDBJ databases">
        <title>Genomics analysis of Aphanomyces spp. identifies a new class of oomycete effector associated with host adaptation.</title>
        <authorList>
            <person name="Gaulin E."/>
        </authorList>
    </citation>
    <scope>NUCLEOTIDE SEQUENCE [LARGE SCALE GENOMIC DNA]</scope>
    <source>
        <strain evidence="1 2">ATCC 201684</strain>
    </source>
</reference>
<dbReference type="AlphaFoldDB" id="A0A6G0XC32"/>
<dbReference type="SUPFAM" id="SSF52047">
    <property type="entry name" value="RNI-like"/>
    <property type="match status" value="1"/>
</dbReference>